<reference evidence="1" key="2">
    <citation type="submission" date="2022-01" db="EMBL/GenBank/DDBJ databases">
        <authorList>
            <person name="Yamashiro T."/>
            <person name="Shiraishi A."/>
            <person name="Satake H."/>
            <person name="Nakayama K."/>
        </authorList>
    </citation>
    <scope>NUCLEOTIDE SEQUENCE</scope>
</reference>
<dbReference type="Proteomes" id="UP001151760">
    <property type="component" value="Unassembled WGS sequence"/>
</dbReference>
<dbReference type="EMBL" id="BQNB010011340">
    <property type="protein sequence ID" value="GJS89293.1"/>
    <property type="molecule type" value="Genomic_DNA"/>
</dbReference>
<feature type="non-terminal residue" evidence="1">
    <location>
        <position position="1"/>
    </location>
</feature>
<reference evidence="1" key="1">
    <citation type="journal article" date="2022" name="Int. J. Mol. Sci.">
        <title>Draft Genome of Tanacetum Coccineum: Genomic Comparison of Closely Related Tanacetum-Family Plants.</title>
        <authorList>
            <person name="Yamashiro T."/>
            <person name="Shiraishi A."/>
            <person name="Nakayama K."/>
            <person name="Satake H."/>
        </authorList>
    </citation>
    <scope>NUCLEOTIDE SEQUENCE</scope>
</reference>
<organism evidence="1 2">
    <name type="scientific">Tanacetum coccineum</name>
    <dbReference type="NCBI Taxonomy" id="301880"/>
    <lineage>
        <taxon>Eukaryota</taxon>
        <taxon>Viridiplantae</taxon>
        <taxon>Streptophyta</taxon>
        <taxon>Embryophyta</taxon>
        <taxon>Tracheophyta</taxon>
        <taxon>Spermatophyta</taxon>
        <taxon>Magnoliopsida</taxon>
        <taxon>eudicotyledons</taxon>
        <taxon>Gunneridae</taxon>
        <taxon>Pentapetalae</taxon>
        <taxon>asterids</taxon>
        <taxon>campanulids</taxon>
        <taxon>Asterales</taxon>
        <taxon>Asteraceae</taxon>
        <taxon>Asteroideae</taxon>
        <taxon>Anthemideae</taxon>
        <taxon>Anthemidinae</taxon>
        <taxon>Tanacetum</taxon>
    </lineage>
</organism>
<evidence type="ECO:0000313" key="2">
    <source>
        <dbReference type="Proteomes" id="UP001151760"/>
    </source>
</evidence>
<name>A0ABQ4ZGG0_9ASTR</name>
<gene>
    <name evidence="1" type="ORF">Tco_0771929</name>
</gene>
<evidence type="ECO:0000313" key="1">
    <source>
        <dbReference type="EMBL" id="GJS89293.1"/>
    </source>
</evidence>
<proteinExistence type="predicted"/>
<keyword evidence="2" id="KW-1185">Reference proteome</keyword>
<accession>A0ABQ4ZGG0</accession>
<sequence length="85" mass="9871">AETFWLRNLLRELHYPLHSTTIVYCDNVAKGQVHILHVPSRYQYVDIFTKGLPSSLFEELHTSLSILHPPALTRGLVEYVFYLTT</sequence>
<comment type="caution">
    <text evidence="1">The sequence shown here is derived from an EMBL/GenBank/DDBJ whole genome shotgun (WGS) entry which is preliminary data.</text>
</comment>
<protein>
    <submittedName>
        <fullName evidence="1">Uncharacterized protein</fullName>
    </submittedName>
</protein>